<evidence type="ECO:0008006" key="3">
    <source>
        <dbReference type="Google" id="ProtNLM"/>
    </source>
</evidence>
<name>U5ML83_CLOSA</name>
<keyword evidence="2" id="KW-1185">Reference proteome</keyword>
<accession>U5ML83</accession>
<proteinExistence type="predicted"/>
<dbReference type="KEGG" id="csb:CLSA_c03130"/>
<dbReference type="HOGENOM" id="CLU_3151372_0_0_9"/>
<evidence type="ECO:0000313" key="2">
    <source>
        <dbReference type="Proteomes" id="UP000017118"/>
    </source>
</evidence>
<evidence type="ECO:0000313" key="1">
    <source>
        <dbReference type="EMBL" id="AGX41365.1"/>
    </source>
</evidence>
<organism evidence="1 2">
    <name type="scientific">Clostridium saccharobutylicum DSM 13864</name>
    <dbReference type="NCBI Taxonomy" id="1345695"/>
    <lineage>
        <taxon>Bacteria</taxon>
        <taxon>Bacillati</taxon>
        <taxon>Bacillota</taxon>
        <taxon>Clostridia</taxon>
        <taxon>Eubacteriales</taxon>
        <taxon>Clostridiaceae</taxon>
        <taxon>Clostridium</taxon>
    </lineage>
</organism>
<protein>
    <recommendedName>
        <fullName evidence="3">Transposase</fullName>
    </recommendedName>
</protein>
<dbReference type="Proteomes" id="UP000017118">
    <property type="component" value="Chromosome"/>
</dbReference>
<dbReference type="AlphaFoldDB" id="U5ML83"/>
<dbReference type="EMBL" id="CP006721">
    <property type="protein sequence ID" value="AGX41365.1"/>
    <property type="molecule type" value="Genomic_DNA"/>
</dbReference>
<sequence>MKTFISLEKSLVSLDILTQYTDRLAIEPFFRDCKTYLGLDGYQVRGKN</sequence>
<gene>
    <name evidence="1" type="ORF">CLSA_c03130</name>
</gene>
<reference evidence="1 2" key="1">
    <citation type="journal article" date="2013" name="Genome Announc.">
        <title>Complete Genome Sequence of the Solvent Producer Clostridium saccharobutylicum NCP262 (DSM 13864).</title>
        <authorList>
            <person name="Poehlein A."/>
            <person name="Hartwich K."/>
            <person name="Krabben P."/>
            <person name="Ehrenreich A."/>
            <person name="Liebl W."/>
            <person name="Durre P."/>
            <person name="Gottschalk G."/>
            <person name="Daniel R."/>
        </authorList>
    </citation>
    <scope>NUCLEOTIDE SEQUENCE [LARGE SCALE GENOMIC DNA]</scope>
    <source>
        <strain evidence="1">DSM 13864</strain>
    </source>
</reference>